<accession>A0A161LW00</accession>
<sequence>MTNQGILNIMCTNLYNKPASLQISVKILDQIQYNRILNIIIHGLFIQYRTRE</sequence>
<dbReference type="AlphaFoldDB" id="A0A161LW00"/>
<dbReference type="Proteomes" id="UP000092731">
    <property type="component" value="Unassembled WGS sequence"/>
</dbReference>
<protein>
    <submittedName>
        <fullName evidence="1">Uncharacterized protein</fullName>
    </submittedName>
</protein>
<proteinExistence type="predicted"/>
<name>A0A161LW00_EHRRU</name>
<comment type="caution">
    <text evidence="1">The sequence shown here is derived from an EMBL/GenBank/DDBJ whole genome shotgun (WGS) entry which is preliminary data.</text>
</comment>
<gene>
    <name evidence="1" type="ORF">EHRUM3_09100</name>
</gene>
<evidence type="ECO:0000313" key="2">
    <source>
        <dbReference type="Proteomes" id="UP000092731"/>
    </source>
</evidence>
<evidence type="ECO:0000313" key="1">
    <source>
        <dbReference type="EMBL" id="GAT78681.1"/>
    </source>
</evidence>
<dbReference type="EMBL" id="BDDM01000276">
    <property type="protein sequence ID" value="GAT78681.1"/>
    <property type="molecule type" value="Genomic_DNA"/>
</dbReference>
<organism evidence="1 2">
    <name type="scientific">Ehrlichia ruminantium</name>
    <name type="common">heartwater rickettsia</name>
    <name type="synonym">Cowdria ruminantium</name>
    <dbReference type="NCBI Taxonomy" id="779"/>
    <lineage>
        <taxon>Bacteria</taxon>
        <taxon>Pseudomonadati</taxon>
        <taxon>Pseudomonadota</taxon>
        <taxon>Alphaproteobacteria</taxon>
        <taxon>Rickettsiales</taxon>
        <taxon>Anaplasmataceae</taxon>
        <taxon>Ehrlichia</taxon>
    </lineage>
</organism>
<reference evidence="2" key="1">
    <citation type="submission" date="2016-05" db="EMBL/GenBank/DDBJ databases">
        <title>Draft genome sequences of four strains of Ehrlichia ruminantium, a tick-borne pathogen of ruminants, isolated from Zimbabwe, The Gambia and Ghana.</title>
        <authorList>
            <person name="Nakao R."/>
            <person name="Jongejan F."/>
            <person name="Sugimoto C."/>
        </authorList>
    </citation>
    <scope>NUCLEOTIDE SEQUENCE [LARGE SCALE GENOMIC DNA]</scope>
    <source>
        <strain evidence="2">Pokoase 417</strain>
    </source>
</reference>